<name>A0ACB6FAJ0_9PLEO</name>
<organism evidence="1 2">
    <name type="scientific">Alternaria gaisen</name>
    <dbReference type="NCBI Taxonomy" id="167740"/>
    <lineage>
        <taxon>Eukaryota</taxon>
        <taxon>Fungi</taxon>
        <taxon>Dikarya</taxon>
        <taxon>Ascomycota</taxon>
        <taxon>Pezizomycotina</taxon>
        <taxon>Dothideomycetes</taxon>
        <taxon>Pleosporomycetidae</taxon>
        <taxon>Pleosporales</taxon>
        <taxon>Pleosporineae</taxon>
        <taxon>Pleosporaceae</taxon>
        <taxon>Alternaria</taxon>
        <taxon>Alternaria sect. Alternaria</taxon>
    </lineage>
</organism>
<reference evidence="1 2" key="1">
    <citation type="journal article" date="2019" name="bioRxiv">
        <title>Genomics, evolutionary history and diagnostics of the Alternaria alternata species group including apple and Asian pear pathotypes.</title>
        <authorList>
            <person name="Armitage A.D."/>
            <person name="Cockerton H.M."/>
            <person name="Sreenivasaprasad S."/>
            <person name="Woodhall J.W."/>
            <person name="Lane C.R."/>
            <person name="Harrison R.J."/>
            <person name="Clarkson J.P."/>
        </authorList>
    </citation>
    <scope>NUCLEOTIDE SEQUENCE [LARGE SCALE GENOMIC DNA]</scope>
    <source>
        <strain evidence="1 2">FERA 650</strain>
    </source>
</reference>
<protein>
    <submittedName>
        <fullName evidence="1">Uncharacterized protein</fullName>
    </submittedName>
</protein>
<comment type="caution">
    <text evidence="1">The sequence shown here is derived from an EMBL/GenBank/DDBJ whole genome shotgun (WGS) entry which is preliminary data.</text>
</comment>
<gene>
    <name evidence="1" type="ORF">AG0111_0g10107</name>
</gene>
<proteinExistence type="predicted"/>
<evidence type="ECO:0000313" key="2">
    <source>
        <dbReference type="Proteomes" id="UP000293547"/>
    </source>
</evidence>
<accession>A0ACB6FAJ0</accession>
<dbReference type="Proteomes" id="UP000293547">
    <property type="component" value="Unassembled WGS sequence"/>
</dbReference>
<sequence>MADIFSNAHLTIAASAAENGQEGLLNRHKLSRINIEHHSKAYSLCFRKIERHEMREQDSVPFPEETELTLRKRAWCFQEELLSRRVVHFTKDEIVFVCREATMCECTTRWLPRFKLPPIIGASHRTPSAIWGSVVEHYTRRQISFCKDRLPALSSLTRSFEKDQDNYLAGLWESHMPTCLLWWTEHGSRPGLHEGSQSNPPSWSWASIEGMVHDAAAKPQALCDMEEVAEILNVRIYPTTDDPRGMVSGGRITLRAPLLPLDGMWKKCKETEDPPHCIFGKVLPELSTTKSLHVSCGPGWDQKDQWTEEDVCSCLLDDTVKLSLSLLTEGFNTPLFFVIIRTAYPWRHYQSVDGRLELQGLLLKPFEAFEEVHREPAQASEHKLMFVRVGMGVMELCKKDAEKALKRFGDTILTVV</sequence>
<keyword evidence="2" id="KW-1185">Reference proteome</keyword>
<dbReference type="EMBL" id="PDWZ02000011">
    <property type="protein sequence ID" value="KAB2101442.1"/>
    <property type="molecule type" value="Genomic_DNA"/>
</dbReference>
<evidence type="ECO:0000313" key="1">
    <source>
        <dbReference type="EMBL" id="KAB2101442.1"/>
    </source>
</evidence>